<feature type="transmembrane region" description="Helical" evidence="1">
    <location>
        <begin position="96"/>
        <end position="113"/>
    </location>
</feature>
<keyword evidence="1" id="KW-1133">Transmembrane helix</keyword>
<feature type="transmembrane region" description="Helical" evidence="1">
    <location>
        <begin position="21"/>
        <end position="39"/>
    </location>
</feature>
<feature type="transmembrane region" description="Helical" evidence="1">
    <location>
        <begin position="143"/>
        <end position="167"/>
    </location>
</feature>
<sequence>MSIFRLSSWLEKVDPYYTQRIILHKGLYLATWLTAFNWIARPDVFTAYCAGPMLLAGFYESQSFTTFAEKDKFLVSSFLLCGFGCVTFYLLFPYKFFLLFYAIGFFLVTYYLSNNFFPKLKPFIMTCIVGSALNMSTTPPASLQIAIDMFFCMMLSLMVTFVAFKLYPNPYRKVWHRAFILYVKSVNREITDVINRFEIINFATGAGHLNIIRAYRRLLPKQNLINFSKVVICIRNISFSLTYLLDEEKNEAFWFNFQQQLIIFISALENKKPCPPLAAINHTDDFDYLYANQNLAKAIRNWNKICTQL</sequence>
<keyword evidence="3" id="KW-1185">Reference proteome</keyword>
<evidence type="ECO:0000313" key="3">
    <source>
        <dbReference type="Proteomes" id="UP000236655"/>
    </source>
</evidence>
<keyword evidence="1" id="KW-0812">Transmembrane</keyword>
<dbReference type="EMBL" id="CP024847">
    <property type="protein sequence ID" value="AUR52616.1"/>
    <property type="molecule type" value="Genomic_DNA"/>
</dbReference>
<evidence type="ECO:0008006" key="4">
    <source>
        <dbReference type="Google" id="ProtNLM"/>
    </source>
</evidence>
<dbReference type="Proteomes" id="UP000236655">
    <property type="component" value="Chromosome"/>
</dbReference>
<gene>
    <name evidence="2" type="ORF">CUN60_10015</name>
</gene>
<evidence type="ECO:0000256" key="1">
    <source>
        <dbReference type="SAM" id="Phobius"/>
    </source>
</evidence>
<proteinExistence type="predicted"/>
<dbReference type="AlphaFoldDB" id="A0A2I7N830"/>
<reference evidence="3" key="1">
    <citation type="submission" date="2017-11" db="EMBL/GenBank/DDBJ databases">
        <authorList>
            <person name="Chan K.G."/>
            <person name="Lee L.S."/>
        </authorList>
    </citation>
    <scope>NUCLEOTIDE SEQUENCE [LARGE SCALE GENOMIC DNA]</scope>
    <source>
        <strain evidence="3">DSM 100970</strain>
    </source>
</reference>
<dbReference type="KEGG" id="nba:CUN60_10015"/>
<name>A0A2I7N830_9NEIS</name>
<protein>
    <recommendedName>
        <fullName evidence="4">FUSC family protein</fullName>
    </recommendedName>
</protein>
<dbReference type="RefSeq" id="WP_102951905.1">
    <property type="nucleotide sequence ID" value="NZ_CP024847.1"/>
</dbReference>
<keyword evidence="1" id="KW-0472">Membrane</keyword>
<organism evidence="2 3">
    <name type="scientific">Aquella oligotrophica</name>
    <dbReference type="NCBI Taxonomy" id="2067065"/>
    <lineage>
        <taxon>Bacteria</taxon>
        <taxon>Pseudomonadati</taxon>
        <taxon>Pseudomonadota</taxon>
        <taxon>Betaproteobacteria</taxon>
        <taxon>Neisseriales</taxon>
        <taxon>Neisseriaceae</taxon>
        <taxon>Aquella</taxon>
    </lineage>
</organism>
<accession>A0A2I7N830</accession>
<evidence type="ECO:0000313" key="2">
    <source>
        <dbReference type="EMBL" id="AUR52616.1"/>
    </source>
</evidence>
<feature type="transmembrane region" description="Helical" evidence="1">
    <location>
        <begin position="73"/>
        <end position="90"/>
    </location>
</feature>